<reference evidence="1" key="1">
    <citation type="submission" date="2022-01" db="EMBL/GenBank/DDBJ databases">
        <authorList>
            <person name="King R."/>
        </authorList>
    </citation>
    <scope>NUCLEOTIDE SEQUENCE</scope>
</reference>
<dbReference type="SUPFAM" id="SSF52540">
    <property type="entry name" value="P-loop containing nucleoside triphosphate hydrolases"/>
    <property type="match status" value="1"/>
</dbReference>
<protein>
    <recommendedName>
        <fullName evidence="3">NACHT domain-containing protein</fullName>
    </recommendedName>
</protein>
<organism evidence="1 2">
    <name type="scientific">Chironomus riparius</name>
    <dbReference type="NCBI Taxonomy" id="315576"/>
    <lineage>
        <taxon>Eukaryota</taxon>
        <taxon>Metazoa</taxon>
        <taxon>Ecdysozoa</taxon>
        <taxon>Arthropoda</taxon>
        <taxon>Hexapoda</taxon>
        <taxon>Insecta</taxon>
        <taxon>Pterygota</taxon>
        <taxon>Neoptera</taxon>
        <taxon>Endopterygota</taxon>
        <taxon>Diptera</taxon>
        <taxon>Nematocera</taxon>
        <taxon>Chironomoidea</taxon>
        <taxon>Chironomidae</taxon>
        <taxon>Chironominae</taxon>
        <taxon>Chironomus</taxon>
    </lineage>
</organism>
<evidence type="ECO:0000313" key="2">
    <source>
        <dbReference type="Proteomes" id="UP001153620"/>
    </source>
</evidence>
<dbReference type="Proteomes" id="UP001153620">
    <property type="component" value="Chromosome 1"/>
</dbReference>
<sequence length="968" mass="112381">MLVVDEKADNLKCLVGNWPNKQLLQKHNSKREEEELSEFVKKREKGELLIQKTARLYENFLAPIQQQPMVQKTFIAFDQIVQLIACEMPTMNPQNEPLALSVVANEPNINECQEIDQQCGLSCAPSPQLITRNAFVIRHPINQQQQSQHDAFFRSSVANCNSQSSVEYLKYGQDFVLECYMTNKQQRNHSFLVYSMPKNPFASSMFNNVGFKSNGEMKQFVGLALQKSPMTNIKHHALTSSNESIPTAFFHWRIHHANPEMRYEMIGENIPVYAPNSLGVTYSAFKRIFIGAKTSNLQDRDQKIKGVIAHELCHYVLRLVYENNEKPYYEVDQEREKQFEEVVAEYKKYGDDKEMLDDDCEGILKTVFKKYETDLDHIELIVIAPQIQAKFDIEEDKVKHLQDNFKFLFQHFENFIIPDIKQFNLKKREDLRALNKICEILPGIEKLEVEFLSLRCLNIIDEFVIIITNILKLLLFNIFKNLLGKYGSLTNAKNLFLSPEVLKKSINFKDVMLKSKPDNIIVDCTDEFGDDLKDVFATKKLNYIFVVSNEVKYQISCSSHSLSDIISMQEDVTAIQDIVDDQLLNLLLNTSEVPLNNKFLKDVSDKHFQILFQARMFKKINHVSQKNNELNASSKNNLQTPETSRILVEELIETVKRRQYVLISEFGGTGKSWALKNIADVLRRTYPKKWTSYVDLKQFIKAFKASEVIYDFSEFLFENILKPDNVYEAKIFINLYENGNVNILFDGFDEIAPDYAVLIIKLIKSCKFNNGNQIWIATPQEVYKEILGANVQSIGFSLFFKMIADIFTNNKSIAKRFRVPKVYKKFIKLQIKRWSAEKGELRKDASISQNVSKALIHREVHQLFTMQRLFPETKQFCDLNVEDCDWPDEEIIACGIMNKKGEISYFPHETSSEYYAADFIVRILVKGRKNDEKDMCEYLIIFLTVRKYGVVRMFLNEAIAEESPKECI</sequence>
<gene>
    <name evidence="1" type="ORF">CHIRRI_LOCUS2820</name>
</gene>
<dbReference type="AlphaFoldDB" id="A0A9N9RMV2"/>
<reference evidence="1" key="2">
    <citation type="submission" date="2022-10" db="EMBL/GenBank/DDBJ databases">
        <authorList>
            <consortium name="ENA_rothamsted_submissions"/>
            <consortium name="culmorum"/>
            <person name="King R."/>
        </authorList>
    </citation>
    <scope>NUCLEOTIDE SEQUENCE</scope>
</reference>
<dbReference type="Gene3D" id="3.40.50.300">
    <property type="entry name" value="P-loop containing nucleotide triphosphate hydrolases"/>
    <property type="match status" value="1"/>
</dbReference>
<name>A0A9N9RMV2_9DIPT</name>
<evidence type="ECO:0000313" key="1">
    <source>
        <dbReference type="EMBL" id="CAG9799862.1"/>
    </source>
</evidence>
<dbReference type="GO" id="GO:0031514">
    <property type="term" value="C:motile cilium"/>
    <property type="evidence" value="ECO:0007669"/>
    <property type="project" value="TreeGrafter"/>
</dbReference>
<dbReference type="GO" id="GO:0060271">
    <property type="term" value="P:cilium assembly"/>
    <property type="evidence" value="ECO:0007669"/>
    <property type="project" value="TreeGrafter"/>
</dbReference>
<proteinExistence type="predicted"/>
<dbReference type="PANTHER" id="PTHR24274:SF1">
    <property type="entry name" value="CILIA- AND FLAGELLA-ASSOCIATED PROTEIN 161"/>
    <property type="match status" value="1"/>
</dbReference>
<dbReference type="EMBL" id="OU895877">
    <property type="protein sequence ID" value="CAG9799862.1"/>
    <property type="molecule type" value="Genomic_DNA"/>
</dbReference>
<dbReference type="InterPro" id="IPR055325">
    <property type="entry name" value="CF161"/>
</dbReference>
<keyword evidence="2" id="KW-1185">Reference proteome</keyword>
<dbReference type="Pfam" id="PF24569">
    <property type="entry name" value="CFAP161"/>
    <property type="match status" value="1"/>
</dbReference>
<dbReference type="InterPro" id="IPR027417">
    <property type="entry name" value="P-loop_NTPase"/>
</dbReference>
<dbReference type="OrthoDB" id="2126411at2759"/>
<evidence type="ECO:0008006" key="3">
    <source>
        <dbReference type="Google" id="ProtNLM"/>
    </source>
</evidence>
<accession>A0A9N9RMV2</accession>
<dbReference type="PANTHER" id="PTHR24274">
    <property type="entry name" value="CILIA- AND FLAGELLA-ASSOCIATED PROTEIN 161"/>
    <property type="match status" value="1"/>
</dbReference>